<dbReference type="InterPro" id="IPR036028">
    <property type="entry name" value="SH3-like_dom_sf"/>
</dbReference>
<evidence type="ECO:0000259" key="4">
    <source>
        <dbReference type="PROSITE" id="PS50002"/>
    </source>
</evidence>
<keyword evidence="1 2" id="KW-0728">SH3 domain</keyword>
<dbReference type="SUPFAM" id="SSF48452">
    <property type="entry name" value="TPR-like"/>
    <property type="match status" value="3"/>
</dbReference>
<dbReference type="InterPro" id="IPR001452">
    <property type="entry name" value="SH3_domain"/>
</dbReference>
<dbReference type="SMART" id="SM00326">
    <property type="entry name" value="SH3"/>
    <property type="match status" value="2"/>
</dbReference>
<dbReference type="PANTHER" id="PTHR22647">
    <property type="entry name" value="SH3 DOMAIN AND TETRATRICOPEPTIDE REPEATS CONTAINING PROTEIN"/>
    <property type="match status" value="1"/>
</dbReference>
<feature type="compositionally biased region" description="Polar residues" evidence="3">
    <location>
        <begin position="536"/>
        <end position="545"/>
    </location>
</feature>
<dbReference type="PROSITE" id="PS50002">
    <property type="entry name" value="SH3"/>
    <property type="match status" value="2"/>
</dbReference>
<evidence type="ECO:0000256" key="3">
    <source>
        <dbReference type="SAM" id="MobiDB-lite"/>
    </source>
</evidence>
<keyword evidence="7" id="KW-1185">Reference proteome</keyword>
<evidence type="ECO:0000259" key="5">
    <source>
        <dbReference type="PROSITE" id="PS50878"/>
    </source>
</evidence>
<dbReference type="PANTHER" id="PTHR22647:SF2">
    <property type="entry name" value="SH3 DOMAIN AND TETRATRICOPEPTIDE REPEAT-CONTAINING PROTEIN 2"/>
    <property type="match status" value="1"/>
</dbReference>
<dbReference type="InterPro" id="IPR011990">
    <property type="entry name" value="TPR-like_helical_dom_sf"/>
</dbReference>
<dbReference type="InterPro" id="IPR019734">
    <property type="entry name" value="TPR_rpt"/>
</dbReference>
<organism evidence="6 7">
    <name type="scientific">Mycteria americana</name>
    <name type="common">Wood stork</name>
    <dbReference type="NCBI Taxonomy" id="33587"/>
    <lineage>
        <taxon>Eukaryota</taxon>
        <taxon>Metazoa</taxon>
        <taxon>Chordata</taxon>
        <taxon>Craniata</taxon>
        <taxon>Vertebrata</taxon>
        <taxon>Euteleostomi</taxon>
        <taxon>Archelosauria</taxon>
        <taxon>Archosauria</taxon>
        <taxon>Dinosauria</taxon>
        <taxon>Saurischia</taxon>
        <taxon>Theropoda</taxon>
        <taxon>Coelurosauria</taxon>
        <taxon>Aves</taxon>
        <taxon>Neognathae</taxon>
        <taxon>Neoaves</taxon>
        <taxon>Aequornithes</taxon>
        <taxon>Ciconiiformes</taxon>
        <taxon>Ciconiidae</taxon>
        <taxon>Mycteria</taxon>
    </lineage>
</organism>
<protein>
    <recommendedName>
        <fullName evidence="8">SH3 domain and tetratricopeptide repeat-containing protein 2</fullName>
    </recommendedName>
</protein>
<name>A0AAN7RRW7_MYCAM</name>
<evidence type="ECO:0000256" key="1">
    <source>
        <dbReference type="ARBA" id="ARBA00022443"/>
    </source>
</evidence>
<evidence type="ECO:0008006" key="8">
    <source>
        <dbReference type="Google" id="ProtNLM"/>
    </source>
</evidence>
<dbReference type="GO" id="GO:1901184">
    <property type="term" value="P:regulation of ERBB signaling pathway"/>
    <property type="evidence" value="ECO:0007669"/>
    <property type="project" value="TreeGrafter"/>
</dbReference>
<dbReference type="SMART" id="SM00028">
    <property type="entry name" value="TPR"/>
    <property type="match status" value="6"/>
</dbReference>
<evidence type="ECO:0000256" key="2">
    <source>
        <dbReference type="PROSITE-ProRule" id="PRU00192"/>
    </source>
</evidence>
<feature type="region of interest" description="Disordered" evidence="3">
    <location>
        <begin position="458"/>
        <end position="494"/>
    </location>
</feature>
<dbReference type="Proteomes" id="UP001333110">
    <property type="component" value="Unassembled WGS sequence"/>
</dbReference>
<comment type="caution">
    <text evidence="6">The sequence shown here is derived from an EMBL/GenBank/DDBJ whole genome shotgun (WGS) entry which is preliminary data.</text>
</comment>
<feature type="compositionally biased region" description="Polar residues" evidence="3">
    <location>
        <begin position="478"/>
        <end position="488"/>
    </location>
</feature>
<dbReference type="Gene3D" id="2.30.30.40">
    <property type="entry name" value="SH3 Domains"/>
    <property type="match status" value="1"/>
</dbReference>
<feature type="region of interest" description="Disordered" evidence="3">
    <location>
        <begin position="523"/>
        <end position="553"/>
    </location>
</feature>
<feature type="domain" description="SH3" evidence="4">
    <location>
        <begin position="681"/>
        <end position="755"/>
    </location>
</feature>
<dbReference type="GO" id="GO:0033157">
    <property type="term" value="P:regulation of intracellular protein transport"/>
    <property type="evidence" value="ECO:0007669"/>
    <property type="project" value="TreeGrafter"/>
</dbReference>
<evidence type="ECO:0000313" key="7">
    <source>
        <dbReference type="Proteomes" id="UP001333110"/>
    </source>
</evidence>
<dbReference type="SUPFAM" id="SSF50044">
    <property type="entry name" value="SH3-domain"/>
    <property type="match status" value="2"/>
</dbReference>
<feature type="domain" description="Reverse transcriptase" evidence="5">
    <location>
        <begin position="11"/>
        <end position="275"/>
    </location>
</feature>
<dbReference type="SUPFAM" id="SSF56672">
    <property type="entry name" value="DNA/RNA polymerases"/>
    <property type="match status" value="1"/>
</dbReference>
<feature type="domain" description="SH3" evidence="4">
    <location>
        <begin position="783"/>
        <end position="846"/>
    </location>
</feature>
<reference evidence="6 7" key="1">
    <citation type="journal article" date="2023" name="J. Hered.">
        <title>Chromosome-level genome of the wood stork (Mycteria americana) provides insight into avian chromosome evolution.</title>
        <authorList>
            <person name="Flamio R. Jr."/>
            <person name="Ramstad K.M."/>
        </authorList>
    </citation>
    <scope>NUCLEOTIDE SEQUENCE [LARGE SCALE GENOMIC DNA]</scope>
    <source>
        <strain evidence="6">JAX WOST 10</strain>
    </source>
</reference>
<dbReference type="CDD" id="cd01650">
    <property type="entry name" value="RT_nLTR_like"/>
    <property type="match status" value="1"/>
</dbReference>
<evidence type="ECO:0000313" key="6">
    <source>
        <dbReference type="EMBL" id="KAK4814652.1"/>
    </source>
</evidence>
<dbReference type="Pfam" id="PF00078">
    <property type="entry name" value="RVT_1"/>
    <property type="match status" value="1"/>
</dbReference>
<dbReference type="PROSITE" id="PS50878">
    <property type="entry name" value="RT_POL"/>
    <property type="match status" value="1"/>
</dbReference>
<accession>A0AAN7RRW7</accession>
<dbReference type="Gene3D" id="1.25.40.10">
    <property type="entry name" value="Tetratricopeptide repeat domain"/>
    <property type="match status" value="2"/>
</dbReference>
<dbReference type="InterPro" id="IPR042772">
    <property type="entry name" value="SH3TC1/SH3TC2"/>
</dbReference>
<sequence length="1807" mass="201394">MPDEPQWGIPAVLAKQGGPVDGRLATVTPIYRKGQKADLGNYRPVSLTSVPGKVMEQIILSAITRHVQDNQVVRPSQQGLMKGRSCLANLISFYDKFTRLVDEGKAVDVAYLHFSKAFDSVSHSILLEKLPAHGLDGCTLHWVKNWLGGQAQRVVVNGVKSSWWPVTSGVPQGSVLGPVLFNIFIDDLDEGIECALTQFADDNKLGGNVDLLEGRKALQRDLDRLDRWAKVNCMRFNKAKCKVLHLGHSNPMQRYRLGEEWLESCQAEKGLGVLVDSWLNMSQQCAQVAKKANGILACIKNSVASRTREVIVSLYSALVRPHLEYCVQFWAPHYKRDIEGLERVQRRATKLVKGLEQKSYEEWLRELELFSLEKRRLRGDLIALYNYLKGDSAQSKDALCIVAGAGAEPRCRPGSERRAHPCQRSGSLPARGWRCCWTHGLLLGDPLAPGPVPGVHRGGMSSVRPATSFGTAYGDPSGSLNASPQHPSSPGEECDSCCPRSPVLLPRWDQLQRTTAEHRGKWWREKTMASGKAGASQPSDPTTETAEGLPDPSSVRLAVGESFPPEISLFFSIESRSSQCLNSQLQEAARKKLWALESDDRDVCALFKELSARLVCMQAQEDRFVLTFKTLEEVWKFSTYLTLGYVGSCLEQLLFDQEYWLNCALMEDTEIRATVDEDHLATIYMGLLLQEGNFFSRAVPGVWQPEQEGEEGLQLCKNELIHVKNVGEESKWEGMSLLTGQRGLVPVTALQPIPHPFYQWFLKNYAVSFGISQEISGTTSQPTVRGRCTATEDHRGAAWDELSFSKGDSIEVIGFLIPGLPWFVGKSLSSGSIGFVPTRCINPEACEPLEKGLVFLSEEEKSTLLRMPCNGGEQHFTTLLGDLARTDITSVYRLDGFEPTAMFPKVPSEAVLHGCKDIQLLQSWEEINGLATTSTSELSSPESESAPATLEDVLLEKLDDFDDPKFFIDLNAGHMEDADVFNPILTFLNQDSYVPSFQSLYDLSFSFLNSTFYGFSDEDELVLYLETSRNWAKRTHSVWAHVRLCFLLGKLCIKKVKFSQARVYFEEAMSILDTGFGDLSLLTALHVNLASIYLKQNMKHKFSSLLGKTVALLVCLPGRSFSSENELEVMMYVLREAIAVGNAPLEARVCFLIVKLFLQLGKNDEVLPFTEHLQCLTTTLLSPDTSSVALDATPILSYLYDKKYLPNMALASARLFVPSGIKGAPTPIWRAGFILQNTSKLLGSQRERSSIPALACFYLKQALHFSCESRAVPIQRTLCAILSRMYLQHGVLDGAVCYAATAVTLSRLMGEEEAFESSLSLGWMYLLNSQPGSAADIMWQLLRSLHGTDSVTQGGAVHNLLAIALKGEGQVQKAAENYLRALHKAKETGNRRNQAIALANLGQLSLSHGASQLSELYLLQSAQLYAELQGSEDLEMELVRVLLWLAQAMVNRQRMEDGKLCYELALVFALKWRNVRSQLHITESLCHFYSRVSPNLQACITYHEHWVSLAQQLRDREMEGNVRQTLSQLYQALGTSKTLRQSLDCTKQSLRIFIDLEETVKAAEAWLQAGRLYYLMQEDELVEMYFQAAIQTALKSENFSLAMDLYEKAGDTFFNGSRNRDRAVEFYRGGAVPLARKLKAITTELRLFNKLAELQIGLQGYEKALEFATLAARLSIRVGDQLQELVAFHRLATVYYFLHMYEMAEDCYLKTLALRPPLLQCSGEALYYSKVYCHLGNLTLHKLKDEQDAAAYFLLALAAATELGDQELQGLIHAKLGDIPGALSGPEGTPGCATYRPRWLSEGGHVV</sequence>
<proteinExistence type="predicted"/>
<dbReference type="EMBL" id="JAUNZN010000011">
    <property type="protein sequence ID" value="KAK4814652.1"/>
    <property type="molecule type" value="Genomic_DNA"/>
</dbReference>
<gene>
    <name evidence="6" type="ORF">QYF61_024788</name>
</gene>
<dbReference type="InterPro" id="IPR043502">
    <property type="entry name" value="DNA/RNA_pol_sf"/>
</dbReference>
<dbReference type="InterPro" id="IPR000477">
    <property type="entry name" value="RT_dom"/>
</dbReference>
<dbReference type="Pfam" id="PF07653">
    <property type="entry name" value="SH3_2"/>
    <property type="match status" value="1"/>
</dbReference>